<evidence type="ECO:0008006" key="8">
    <source>
        <dbReference type="Google" id="ProtNLM"/>
    </source>
</evidence>
<feature type="transmembrane region" description="Helical" evidence="5">
    <location>
        <begin position="187"/>
        <end position="206"/>
    </location>
</feature>
<dbReference type="Pfam" id="PF00083">
    <property type="entry name" value="Sugar_tr"/>
    <property type="match status" value="1"/>
</dbReference>
<dbReference type="InterPro" id="IPR036259">
    <property type="entry name" value="MFS_trans_sf"/>
</dbReference>
<evidence type="ECO:0000256" key="4">
    <source>
        <dbReference type="ARBA" id="ARBA00023136"/>
    </source>
</evidence>
<organism evidence="6 7">
    <name type="scientific">Oedothorax gibbosus</name>
    <dbReference type="NCBI Taxonomy" id="931172"/>
    <lineage>
        <taxon>Eukaryota</taxon>
        <taxon>Metazoa</taxon>
        <taxon>Ecdysozoa</taxon>
        <taxon>Arthropoda</taxon>
        <taxon>Chelicerata</taxon>
        <taxon>Arachnida</taxon>
        <taxon>Araneae</taxon>
        <taxon>Araneomorphae</taxon>
        <taxon>Entelegynae</taxon>
        <taxon>Araneoidea</taxon>
        <taxon>Linyphiidae</taxon>
        <taxon>Erigoninae</taxon>
        <taxon>Oedothorax</taxon>
    </lineage>
</organism>
<feature type="transmembrane region" description="Helical" evidence="5">
    <location>
        <begin position="162"/>
        <end position="181"/>
    </location>
</feature>
<sequence length="506" mass="56499">MALTGFCFLRMLSPIDEERESVQRLDSDAKPESCPEKSLPQMVGGHGPWQLRHWALFLIAGFGCSLHLFSVYPFSSAVDCSCGRKEGKEIYGTETSSTSPNSSELIPVNKACFYGAFLNTKQDSGICPNGGLVIYAKGIYFVGILLSGLTTHFLIFRFGKRITALVSCALLLVSSVAVAWVQNTGSYLVLRLIISFGMMNVYLLSVSTLKEFMGEEYILVYGLTGHIGWSLAHLLLPLAAWLAGNWFNFSISAACIAIVLFIFLCSIPESVEDFLSKGLNTRAQKVIRQAAWCNGYHTQDVEYFTQNLYQHETKENLKIRCQHVDFKRYFDFFLRFLMGLSASFLYFTSVWLTDWRKDDRSDFYALAGTTEFAASLVLLFFTCFVPPKHLWSAATVLASGSLLLMYATTNNESPISTPPYLLTMFFSSSAFTVVLMQTLFHRPCKSVSNWNAVVSGVALCFGAILAALVDFQKFHGWNPKLFVIFAIPNLTIGCSIAVIPERYFTL</sequence>
<feature type="transmembrane region" description="Helical" evidence="5">
    <location>
        <begin position="390"/>
        <end position="408"/>
    </location>
</feature>
<evidence type="ECO:0000256" key="5">
    <source>
        <dbReference type="SAM" id="Phobius"/>
    </source>
</evidence>
<comment type="caution">
    <text evidence="6">The sequence shown here is derived from an EMBL/GenBank/DDBJ whole genome shotgun (WGS) entry which is preliminary data.</text>
</comment>
<feature type="transmembrane region" description="Helical" evidence="5">
    <location>
        <begin position="363"/>
        <end position="383"/>
    </location>
</feature>
<evidence type="ECO:0000313" key="7">
    <source>
        <dbReference type="Proteomes" id="UP000827092"/>
    </source>
</evidence>
<dbReference type="GO" id="GO:0016020">
    <property type="term" value="C:membrane"/>
    <property type="evidence" value="ECO:0007669"/>
    <property type="project" value="UniProtKB-SubCell"/>
</dbReference>
<dbReference type="AlphaFoldDB" id="A0AAV6U628"/>
<evidence type="ECO:0000313" key="6">
    <source>
        <dbReference type="EMBL" id="KAG8179625.1"/>
    </source>
</evidence>
<feature type="transmembrane region" description="Helical" evidence="5">
    <location>
        <begin position="218"/>
        <end position="240"/>
    </location>
</feature>
<accession>A0AAV6U628</accession>
<evidence type="ECO:0000256" key="1">
    <source>
        <dbReference type="ARBA" id="ARBA00004141"/>
    </source>
</evidence>
<dbReference type="Proteomes" id="UP000827092">
    <property type="component" value="Unassembled WGS sequence"/>
</dbReference>
<keyword evidence="2 5" id="KW-0812">Transmembrane</keyword>
<dbReference type="InterPro" id="IPR005828">
    <property type="entry name" value="MFS_sugar_transport-like"/>
</dbReference>
<keyword evidence="3 5" id="KW-1133">Transmembrane helix</keyword>
<comment type="subcellular location">
    <subcellularLocation>
        <location evidence="1">Membrane</location>
        <topology evidence="1">Multi-pass membrane protein</topology>
    </subcellularLocation>
</comment>
<reference evidence="6 7" key="1">
    <citation type="journal article" date="2022" name="Nat. Ecol. Evol.">
        <title>A masculinizing supergene underlies an exaggerated male reproductive morph in a spider.</title>
        <authorList>
            <person name="Hendrickx F."/>
            <person name="De Corte Z."/>
            <person name="Sonet G."/>
            <person name="Van Belleghem S.M."/>
            <person name="Kostlbacher S."/>
            <person name="Vangestel C."/>
        </authorList>
    </citation>
    <scope>NUCLEOTIDE SEQUENCE [LARGE SCALE GENOMIC DNA]</scope>
    <source>
        <strain evidence="6">W744_W776</strain>
    </source>
</reference>
<feature type="transmembrane region" description="Helical" evidence="5">
    <location>
        <begin position="246"/>
        <end position="267"/>
    </location>
</feature>
<gene>
    <name evidence="6" type="ORF">JTE90_002443</name>
</gene>
<proteinExistence type="predicted"/>
<evidence type="ECO:0000256" key="2">
    <source>
        <dbReference type="ARBA" id="ARBA00022692"/>
    </source>
</evidence>
<protein>
    <recommendedName>
        <fullName evidence="8">Major facilitator superfamily (MFS) profile domain-containing protein</fullName>
    </recommendedName>
</protein>
<dbReference type="GO" id="GO:0022857">
    <property type="term" value="F:transmembrane transporter activity"/>
    <property type="evidence" value="ECO:0007669"/>
    <property type="project" value="InterPro"/>
</dbReference>
<evidence type="ECO:0000256" key="3">
    <source>
        <dbReference type="ARBA" id="ARBA00022989"/>
    </source>
</evidence>
<feature type="transmembrane region" description="Helical" evidence="5">
    <location>
        <begin position="420"/>
        <end position="440"/>
    </location>
</feature>
<keyword evidence="7" id="KW-1185">Reference proteome</keyword>
<feature type="transmembrane region" description="Helical" evidence="5">
    <location>
        <begin position="138"/>
        <end position="155"/>
    </location>
</feature>
<feature type="transmembrane region" description="Helical" evidence="5">
    <location>
        <begin position="452"/>
        <end position="469"/>
    </location>
</feature>
<dbReference type="Gene3D" id="1.20.1250.20">
    <property type="entry name" value="MFS general substrate transporter like domains"/>
    <property type="match status" value="1"/>
</dbReference>
<feature type="transmembrane region" description="Helical" evidence="5">
    <location>
        <begin position="481"/>
        <end position="499"/>
    </location>
</feature>
<name>A0AAV6U628_9ARAC</name>
<keyword evidence="4 5" id="KW-0472">Membrane</keyword>
<feature type="transmembrane region" description="Helical" evidence="5">
    <location>
        <begin position="332"/>
        <end position="351"/>
    </location>
</feature>
<dbReference type="SUPFAM" id="SSF103473">
    <property type="entry name" value="MFS general substrate transporter"/>
    <property type="match status" value="1"/>
</dbReference>
<dbReference type="EMBL" id="JAFNEN010000612">
    <property type="protein sequence ID" value="KAG8179625.1"/>
    <property type="molecule type" value="Genomic_DNA"/>
</dbReference>
<dbReference type="PANTHER" id="PTHR24064">
    <property type="entry name" value="SOLUTE CARRIER FAMILY 22 MEMBER"/>
    <property type="match status" value="1"/>
</dbReference>